<evidence type="ECO:0000256" key="1">
    <source>
        <dbReference type="SAM" id="MobiDB-lite"/>
    </source>
</evidence>
<organism evidence="2 3">
    <name type="scientific">Cylindrobasidium torrendii FP15055 ss-10</name>
    <dbReference type="NCBI Taxonomy" id="1314674"/>
    <lineage>
        <taxon>Eukaryota</taxon>
        <taxon>Fungi</taxon>
        <taxon>Dikarya</taxon>
        <taxon>Basidiomycota</taxon>
        <taxon>Agaricomycotina</taxon>
        <taxon>Agaricomycetes</taxon>
        <taxon>Agaricomycetidae</taxon>
        <taxon>Agaricales</taxon>
        <taxon>Marasmiineae</taxon>
        <taxon>Physalacriaceae</taxon>
        <taxon>Cylindrobasidium</taxon>
    </lineage>
</organism>
<feature type="region of interest" description="Disordered" evidence="1">
    <location>
        <begin position="263"/>
        <end position="292"/>
    </location>
</feature>
<feature type="compositionally biased region" description="Basic residues" evidence="1">
    <location>
        <begin position="283"/>
        <end position="292"/>
    </location>
</feature>
<proteinExistence type="predicted"/>
<name>A0A0D7B1R6_9AGAR</name>
<accession>A0A0D7B1R6</accession>
<evidence type="ECO:0000313" key="3">
    <source>
        <dbReference type="Proteomes" id="UP000054007"/>
    </source>
</evidence>
<feature type="region of interest" description="Disordered" evidence="1">
    <location>
        <begin position="206"/>
        <end position="229"/>
    </location>
</feature>
<dbReference type="OrthoDB" id="2962802at2759"/>
<dbReference type="AlphaFoldDB" id="A0A0D7B1R6"/>
<protein>
    <submittedName>
        <fullName evidence="2">Uncharacterized protein</fullName>
    </submittedName>
</protein>
<gene>
    <name evidence="2" type="ORF">CYLTODRAFT_493030</name>
</gene>
<keyword evidence="3" id="KW-1185">Reference proteome</keyword>
<evidence type="ECO:0000313" key="2">
    <source>
        <dbReference type="EMBL" id="KIY64558.1"/>
    </source>
</evidence>
<reference evidence="2 3" key="1">
    <citation type="journal article" date="2015" name="Fungal Genet. Biol.">
        <title>Evolution of novel wood decay mechanisms in Agaricales revealed by the genome sequences of Fistulina hepatica and Cylindrobasidium torrendii.</title>
        <authorList>
            <person name="Floudas D."/>
            <person name="Held B.W."/>
            <person name="Riley R."/>
            <person name="Nagy L.G."/>
            <person name="Koehler G."/>
            <person name="Ransdell A.S."/>
            <person name="Younus H."/>
            <person name="Chow J."/>
            <person name="Chiniquy J."/>
            <person name="Lipzen A."/>
            <person name="Tritt A."/>
            <person name="Sun H."/>
            <person name="Haridas S."/>
            <person name="LaButti K."/>
            <person name="Ohm R.A."/>
            <person name="Kues U."/>
            <person name="Blanchette R.A."/>
            <person name="Grigoriev I.V."/>
            <person name="Minto R.E."/>
            <person name="Hibbett D.S."/>
        </authorList>
    </citation>
    <scope>NUCLEOTIDE SEQUENCE [LARGE SCALE GENOMIC DNA]</scope>
    <source>
        <strain evidence="2 3">FP15055 ss-10</strain>
    </source>
</reference>
<dbReference type="EMBL" id="KN880630">
    <property type="protein sequence ID" value="KIY64558.1"/>
    <property type="molecule type" value="Genomic_DNA"/>
</dbReference>
<sequence length="292" mass="32923">MHVRFTEDCISTSLHFGATDEYRIIQEDEFRAIRTYGTASGMGQGEFKDCVMKNPMNQLHLQPTTYDLFDAYDLAFRPTSSTFAILSELYMANARLPPSQRRRFDNVPGFQGAPHILEIRNNFQEDIFLKHPITGEVTIHQHPYSNLPLFYPRTAHPVATSHNAFNFLLHTFSAMRFKDNLCIAIRECEKACNAMERSLAQVSAGVEKPLPQEAQPSSRKRTASCDQDAPCTKRAKRSVGCQEMLDTARADAIAKTPLVARTTAALPSRKRKAPCEQDGPCIKRTRRNPVST</sequence>
<dbReference type="Proteomes" id="UP000054007">
    <property type="component" value="Unassembled WGS sequence"/>
</dbReference>